<proteinExistence type="predicted"/>
<accession>A0A1J5P136</accession>
<feature type="region of interest" description="Disordered" evidence="1">
    <location>
        <begin position="68"/>
        <end position="89"/>
    </location>
</feature>
<gene>
    <name evidence="2" type="ORF">GALL_536780</name>
</gene>
<reference evidence="2" key="1">
    <citation type="submission" date="2016-10" db="EMBL/GenBank/DDBJ databases">
        <title>Sequence of Gallionella enrichment culture.</title>
        <authorList>
            <person name="Poehlein A."/>
            <person name="Muehling M."/>
            <person name="Daniel R."/>
        </authorList>
    </citation>
    <scope>NUCLEOTIDE SEQUENCE</scope>
</reference>
<organism evidence="2">
    <name type="scientific">mine drainage metagenome</name>
    <dbReference type="NCBI Taxonomy" id="410659"/>
    <lineage>
        <taxon>unclassified sequences</taxon>
        <taxon>metagenomes</taxon>
        <taxon>ecological metagenomes</taxon>
    </lineage>
</organism>
<evidence type="ECO:0000313" key="2">
    <source>
        <dbReference type="EMBL" id="OIQ64770.1"/>
    </source>
</evidence>
<name>A0A1J5P136_9ZZZZ</name>
<protein>
    <submittedName>
        <fullName evidence="2">Uncharacterized protein</fullName>
    </submittedName>
</protein>
<evidence type="ECO:0000256" key="1">
    <source>
        <dbReference type="SAM" id="MobiDB-lite"/>
    </source>
</evidence>
<dbReference type="EMBL" id="MLJW01007851">
    <property type="protein sequence ID" value="OIQ64770.1"/>
    <property type="molecule type" value="Genomic_DNA"/>
</dbReference>
<sequence>MIDGALHKVRMAQGHRTRHQLFNRAADKVVVGIAEHHGRGRIRGLDDPAGSDDNDRFKSRFKYCGRDSSLSDADRMPPGGPFIRVADDG</sequence>
<comment type="caution">
    <text evidence="2">The sequence shown here is derived from an EMBL/GenBank/DDBJ whole genome shotgun (WGS) entry which is preliminary data.</text>
</comment>
<dbReference type="AlphaFoldDB" id="A0A1J5P136"/>